<proteinExistence type="predicted"/>
<reference evidence="1 2" key="1">
    <citation type="submission" date="2018-06" db="EMBL/GenBank/DDBJ databases">
        <title>Genomic Encyclopedia of Archaeal and Bacterial Type Strains, Phase II (KMG-II): from individual species to whole genera.</title>
        <authorList>
            <person name="Goeker M."/>
        </authorList>
    </citation>
    <scope>NUCLEOTIDE SEQUENCE [LARGE SCALE GENOMIC DNA]</scope>
    <source>
        <strain evidence="1 2">DSM 22011</strain>
    </source>
</reference>
<protein>
    <submittedName>
        <fullName evidence="1">Uncharacterized protein</fullName>
    </submittedName>
</protein>
<evidence type="ECO:0000313" key="2">
    <source>
        <dbReference type="Proteomes" id="UP000249165"/>
    </source>
</evidence>
<name>A0A327YSH6_9RHOB</name>
<gene>
    <name evidence="1" type="ORF">ATI53_1002207</name>
</gene>
<sequence>MQDILSLMTSLRRPRLLVRAARIGADEYRREVHLGRILSGLAPDRSGPVLMKLIELETMLDTRRRAVDASYSVARHVEVLAAMMGEARILRNRT</sequence>
<dbReference type="AlphaFoldDB" id="A0A327YSH6"/>
<dbReference type="RefSeq" id="WP_034452697.1">
    <property type="nucleotide sequence ID" value="NZ_LIGK01000023.1"/>
</dbReference>
<dbReference type="Proteomes" id="UP000249165">
    <property type="component" value="Unassembled WGS sequence"/>
</dbReference>
<keyword evidence="2" id="KW-1185">Reference proteome</keyword>
<dbReference type="OrthoDB" id="7875218at2"/>
<accession>A0A327YSH6</accession>
<dbReference type="Pfam" id="PF20083">
    <property type="entry name" value="DUF6477"/>
    <property type="match status" value="1"/>
</dbReference>
<dbReference type="EMBL" id="QLMG01000002">
    <property type="protein sequence ID" value="RAK23027.1"/>
    <property type="molecule type" value="Genomic_DNA"/>
</dbReference>
<organism evidence="1 2">
    <name type="scientific">Salipiger aestuarii</name>
    <dbReference type="NCBI Taxonomy" id="568098"/>
    <lineage>
        <taxon>Bacteria</taxon>
        <taxon>Pseudomonadati</taxon>
        <taxon>Pseudomonadota</taxon>
        <taxon>Alphaproteobacteria</taxon>
        <taxon>Rhodobacterales</taxon>
        <taxon>Roseobacteraceae</taxon>
        <taxon>Salipiger</taxon>
    </lineage>
</organism>
<comment type="caution">
    <text evidence="1">The sequence shown here is derived from an EMBL/GenBank/DDBJ whole genome shotgun (WGS) entry which is preliminary data.</text>
</comment>
<evidence type="ECO:0000313" key="1">
    <source>
        <dbReference type="EMBL" id="RAK23027.1"/>
    </source>
</evidence>
<dbReference type="InterPro" id="IPR045516">
    <property type="entry name" value="DUF6477"/>
</dbReference>